<organism evidence="6">
    <name type="scientific">Lactobacillus delbrueckii subsp. lactis</name>
    <dbReference type="NCBI Taxonomy" id="29397"/>
    <lineage>
        <taxon>Bacteria</taxon>
        <taxon>Bacillati</taxon>
        <taxon>Bacillota</taxon>
        <taxon>Bacilli</taxon>
        <taxon>Lactobacillales</taxon>
        <taxon>Lactobacillaceae</taxon>
        <taxon>Lactobacillus</taxon>
    </lineage>
</organism>
<dbReference type="PRINTS" id="PR00039">
    <property type="entry name" value="HTHLYSR"/>
</dbReference>
<dbReference type="FunFam" id="1.10.10.10:FF:000001">
    <property type="entry name" value="LysR family transcriptional regulator"/>
    <property type="match status" value="1"/>
</dbReference>
<dbReference type="PANTHER" id="PTHR30346:SF0">
    <property type="entry name" value="HCA OPERON TRANSCRIPTIONAL ACTIVATOR HCAR"/>
    <property type="match status" value="1"/>
</dbReference>
<dbReference type="GO" id="GO:0003677">
    <property type="term" value="F:DNA binding"/>
    <property type="evidence" value="ECO:0007669"/>
    <property type="project" value="UniProtKB-KW"/>
</dbReference>
<dbReference type="EMBL" id="CP031023">
    <property type="protein sequence ID" value="AZA15940.1"/>
    <property type="molecule type" value="Genomic_DNA"/>
</dbReference>
<dbReference type="Gene3D" id="3.40.190.290">
    <property type="match status" value="1"/>
</dbReference>
<dbReference type="AlphaFoldDB" id="A0A3G6JH42"/>
<keyword evidence="4" id="KW-0804">Transcription</keyword>
<name>A0A3G6JH42_LACDL</name>
<dbReference type="Gene3D" id="1.10.10.10">
    <property type="entry name" value="Winged helix-like DNA-binding domain superfamily/Winged helix DNA-binding domain"/>
    <property type="match status" value="1"/>
</dbReference>
<evidence type="ECO:0000313" key="6">
    <source>
        <dbReference type="EMBL" id="AZA15940.1"/>
    </source>
</evidence>
<keyword evidence="3" id="KW-0238">DNA-binding</keyword>
<dbReference type="PROSITE" id="PS50931">
    <property type="entry name" value="HTH_LYSR"/>
    <property type="match status" value="1"/>
</dbReference>
<comment type="similarity">
    <text evidence="1">Belongs to the LysR transcriptional regulatory family.</text>
</comment>
<evidence type="ECO:0000256" key="2">
    <source>
        <dbReference type="ARBA" id="ARBA00023015"/>
    </source>
</evidence>
<dbReference type="GO" id="GO:0032993">
    <property type="term" value="C:protein-DNA complex"/>
    <property type="evidence" value="ECO:0007669"/>
    <property type="project" value="TreeGrafter"/>
</dbReference>
<proteinExistence type="inferred from homology"/>
<gene>
    <name evidence="6" type="ORF">DQL93_04805</name>
</gene>
<dbReference type="SUPFAM" id="SSF46785">
    <property type="entry name" value="Winged helix' DNA-binding domain"/>
    <property type="match status" value="1"/>
</dbReference>
<keyword evidence="2" id="KW-0805">Transcription regulation</keyword>
<evidence type="ECO:0000256" key="1">
    <source>
        <dbReference type="ARBA" id="ARBA00009437"/>
    </source>
</evidence>
<dbReference type="RefSeq" id="WP_138490757.1">
    <property type="nucleotide sequence ID" value="NZ_CP046131.1"/>
</dbReference>
<feature type="domain" description="HTH lysR-type" evidence="5">
    <location>
        <begin position="1"/>
        <end position="58"/>
    </location>
</feature>
<dbReference type="InterPro" id="IPR005119">
    <property type="entry name" value="LysR_subst-bd"/>
</dbReference>
<dbReference type="SUPFAM" id="SSF53850">
    <property type="entry name" value="Periplasmic binding protein-like II"/>
    <property type="match status" value="1"/>
</dbReference>
<dbReference type="InterPro" id="IPR036390">
    <property type="entry name" value="WH_DNA-bd_sf"/>
</dbReference>
<reference evidence="6" key="1">
    <citation type="submission" date="2018-07" db="EMBL/GenBank/DDBJ databases">
        <authorList>
            <person name="Somerville V."/>
        </authorList>
    </citation>
    <scope>NUCLEOTIDE SEQUENCE</scope>
    <source>
        <strain evidence="6">NWC_2_2</strain>
    </source>
</reference>
<dbReference type="GO" id="GO:0003700">
    <property type="term" value="F:DNA-binding transcription factor activity"/>
    <property type="evidence" value="ECO:0007669"/>
    <property type="project" value="InterPro"/>
</dbReference>
<evidence type="ECO:0000259" key="5">
    <source>
        <dbReference type="PROSITE" id="PS50931"/>
    </source>
</evidence>
<dbReference type="CDD" id="cd05466">
    <property type="entry name" value="PBP2_LTTR_substrate"/>
    <property type="match status" value="1"/>
</dbReference>
<dbReference type="Pfam" id="PF00126">
    <property type="entry name" value="HTH_1"/>
    <property type="match status" value="1"/>
</dbReference>
<dbReference type="Pfam" id="PF03466">
    <property type="entry name" value="LysR_substrate"/>
    <property type="match status" value="1"/>
</dbReference>
<evidence type="ECO:0000256" key="3">
    <source>
        <dbReference type="ARBA" id="ARBA00023125"/>
    </source>
</evidence>
<accession>A0A3G6JH42</accession>
<dbReference type="PANTHER" id="PTHR30346">
    <property type="entry name" value="TRANSCRIPTIONAL DUAL REGULATOR HCAR-RELATED"/>
    <property type="match status" value="1"/>
</dbReference>
<dbReference type="InterPro" id="IPR000847">
    <property type="entry name" value="LysR_HTH_N"/>
</dbReference>
<sequence length="284" mass="31837">MNFKQLNYFLVVAEEGQITSAAKRLFVGQPALSYQLKQLEEELGAKLFIRQPYGIELTEAGKKLRDYAGQILTLAKNVQTEITELDRGGRGRVKLGSVSSSIGELPSAKLTAFARQHPGVSFDIYEDNTFGILDKLQGNLLDLAIVRTPYNRVNLNFVDISDEPMTAVTCQNFFPGKGKVGLQDLAGQPLVIYRRFEDMFKEAFAEKGLTPNFVVKCDDSRTAIRWSDSGLGIALVPESIAKTYAKGHIYPIDSAKWRTRLQLVWRKDRVVTPLMRQIIALYAK</sequence>
<evidence type="ECO:0000256" key="4">
    <source>
        <dbReference type="ARBA" id="ARBA00023163"/>
    </source>
</evidence>
<dbReference type="InterPro" id="IPR036388">
    <property type="entry name" value="WH-like_DNA-bd_sf"/>
</dbReference>
<protein>
    <submittedName>
        <fullName evidence="6">LysR family transcriptional regulator</fullName>
    </submittedName>
</protein>